<dbReference type="PANTHER" id="PTHR46193:SF18">
    <property type="entry name" value="HEXITOL PHOSPHATASE B"/>
    <property type="match status" value="1"/>
</dbReference>
<dbReference type="Gene3D" id="1.10.150.240">
    <property type="entry name" value="Putative phosphatase, domain 2"/>
    <property type="match status" value="1"/>
</dbReference>
<accession>A0A650CQW5</accession>
<protein>
    <submittedName>
        <fullName evidence="6">HAD-IA family hydrolase</fullName>
    </submittedName>
</protein>
<evidence type="ECO:0000256" key="1">
    <source>
        <dbReference type="ARBA" id="ARBA00001946"/>
    </source>
</evidence>
<comment type="similarity">
    <text evidence="2">Belongs to the HAD-like hydrolase superfamily.</text>
</comment>
<keyword evidence="5" id="KW-0119">Carbohydrate metabolism</keyword>
<organism evidence="6 7">
    <name type="scientific">Stygiolobus azoricus</name>
    <dbReference type="NCBI Taxonomy" id="41675"/>
    <lineage>
        <taxon>Archaea</taxon>
        <taxon>Thermoproteota</taxon>
        <taxon>Thermoprotei</taxon>
        <taxon>Sulfolobales</taxon>
        <taxon>Sulfolobaceae</taxon>
        <taxon>Stygiolobus</taxon>
    </lineage>
</organism>
<name>A0A650CQW5_9CREN</name>
<sequence>MRISAAIFDLDGTLANTALIHKEAWEIGLKKLGIVTNVKIEYLLGRKTSDIAKLLAGERWKELVEVKNKEYLHLVETKAEATKCAKEVTSYLIQKFVKIAVVTSSNRISATKVLSKIGVNYDVLVTSDDVMKGKPDPEPIVTALNSLGVMPHESIGVGDTEVDVEAYYNSRLSRIFLVKSGVPFSEEKVRSKNAIIIDSLCELFELIS</sequence>
<dbReference type="SUPFAM" id="SSF56784">
    <property type="entry name" value="HAD-like"/>
    <property type="match status" value="1"/>
</dbReference>
<proteinExistence type="inferred from homology"/>
<dbReference type="Gene3D" id="3.40.50.1000">
    <property type="entry name" value="HAD superfamily/HAD-like"/>
    <property type="match status" value="1"/>
</dbReference>
<evidence type="ECO:0000313" key="7">
    <source>
        <dbReference type="Proteomes" id="UP000423396"/>
    </source>
</evidence>
<dbReference type="InterPro" id="IPR006439">
    <property type="entry name" value="HAD-SF_hydro_IA"/>
</dbReference>
<dbReference type="GO" id="GO:0016787">
    <property type="term" value="F:hydrolase activity"/>
    <property type="evidence" value="ECO:0007669"/>
    <property type="project" value="UniProtKB-KW"/>
</dbReference>
<evidence type="ECO:0000256" key="3">
    <source>
        <dbReference type="ARBA" id="ARBA00022723"/>
    </source>
</evidence>
<gene>
    <name evidence="6" type="ORF">D1868_09665</name>
</gene>
<dbReference type="InterPro" id="IPR023214">
    <property type="entry name" value="HAD_sf"/>
</dbReference>
<keyword evidence="7" id="KW-1185">Reference proteome</keyword>
<evidence type="ECO:0000256" key="5">
    <source>
        <dbReference type="ARBA" id="ARBA00023277"/>
    </source>
</evidence>
<dbReference type="SFLD" id="SFLDS00003">
    <property type="entry name" value="Haloacid_Dehalogenase"/>
    <property type="match status" value="1"/>
</dbReference>
<reference evidence="6 7" key="1">
    <citation type="submission" date="2019-10" db="EMBL/GenBank/DDBJ databases">
        <title>Genome Sequences from Six Type Strain Members of the Archaeal Family Sulfolobaceae: Acidianus ambivalens, Acidianus infernus, Metallosphaera prunae, Stygiolobus azoricus, Sulfolobus metallicus, and Sulfurisphaera ohwakuensis.</title>
        <authorList>
            <person name="Counts J.A."/>
            <person name="Kelly R.M."/>
        </authorList>
    </citation>
    <scope>NUCLEOTIDE SEQUENCE [LARGE SCALE GENOMIC DNA]</scope>
    <source>
        <strain evidence="6 7">FC6</strain>
    </source>
</reference>
<keyword evidence="6" id="KW-0378">Hydrolase</keyword>
<dbReference type="OrthoDB" id="31229at2157"/>
<keyword evidence="3" id="KW-0479">Metal-binding</keyword>
<dbReference type="Proteomes" id="UP000423396">
    <property type="component" value="Chromosome"/>
</dbReference>
<dbReference type="SFLD" id="SFLDG01129">
    <property type="entry name" value="C1.5:_HAD__Beta-PGM__Phosphata"/>
    <property type="match status" value="1"/>
</dbReference>
<dbReference type="PANTHER" id="PTHR46193">
    <property type="entry name" value="6-PHOSPHOGLUCONATE PHOSPHATASE"/>
    <property type="match status" value="1"/>
</dbReference>
<dbReference type="EMBL" id="CP045483">
    <property type="protein sequence ID" value="QGR20226.1"/>
    <property type="molecule type" value="Genomic_DNA"/>
</dbReference>
<dbReference type="InterPro" id="IPR051600">
    <property type="entry name" value="Beta-PGM-like"/>
</dbReference>
<dbReference type="AlphaFoldDB" id="A0A650CQW5"/>
<keyword evidence="4" id="KW-0460">Magnesium</keyword>
<dbReference type="Pfam" id="PF13419">
    <property type="entry name" value="HAD_2"/>
    <property type="match status" value="1"/>
</dbReference>
<dbReference type="RefSeq" id="WP_156007675.1">
    <property type="nucleotide sequence ID" value="NZ_CP045483.1"/>
</dbReference>
<comment type="cofactor">
    <cofactor evidence="1">
        <name>Mg(2+)</name>
        <dbReference type="ChEBI" id="CHEBI:18420"/>
    </cofactor>
</comment>
<dbReference type="NCBIfam" id="TIGR01549">
    <property type="entry name" value="HAD-SF-IA-v1"/>
    <property type="match status" value="1"/>
</dbReference>
<dbReference type="InterPro" id="IPR036412">
    <property type="entry name" value="HAD-like_sf"/>
</dbReference>
<dbReference type="GO" id="GO:0046872">
    <property type="term" value="F:metal ion binding"/>
    <property type="evidence" value="ECO:0007669"/>
    <property type="project" value="UniProtKB-KW"/>
</dbReference>
<evidence type="ECO:0000256" key="2">
    <source>
        <dbReference type="ARBA" id="ARBA00007958"/>
    </source>
</evidence>
<evidence type="ECO:0000313" key="6">
    <source>
        <dbReference type="EMBL" id="QGR20226.1"/>
    </source>
</evidence>
<dbReference type="KEGG" id="sazo:D1868_09665"/>
<dbReference type="NCBIfam" id="TIGR01509">
    <property type="entry name" value="HAD-SF-IA-v3"/>
    <property type="match status" value="1"/>
</dbReference>
<evidence type="ECO:0000256" key="4">
    <source>
        <dbReference type="ARBA" id="ARBA00022842"/>
    </source>
</evidence>
<dbReference type="PRINTS" id="PR00413">
    <property type="entry name" value="HADHALOGNASE"/>
</dbReference>
<dbReference type="InterPro" id="IPR023198">
    <property type="entry name" value="PGP-like_dom2"/>
</dbReference>
<dbReference type="InterPro" id="IPR041492">
    <property type="entry name" value="HAD_2"/>
</dbReference>
<dbReference type="GeneID" id="42799337"/>